<organism evidence="7 8">
    <name type="scientific">Amycolatopsis suaedae</name>
    <dbReference type="NCBI Taxonomy" id="2510978"/>
    <lineage>
        <taxon>Bacteria</taxon>
        <taxon>Bacillati</taxon>
        <taxon>Actinomycetota</taxon>
        <taxon>Actinomycetes</taxon>
        <taxon>Pseudonocardiales</taxon>
        <taxon>Pseudonocardiaceae</taxon>
        <taxon>Amycolatopsis</taxon>
    </lineage>
</organism>
<gene>
    <name evidence="7" type="ORF">EWH70_32210</name>
</gene>
<name>A0A4Q7IZI3_9PSEU</name>
<reference evidence="7 8" key="1">
    <citation type="submission" date="2019-02" db="EMBL/GenBank/DDBJ databases">
        <title>Draft genome sequence of Amycolatopsis sp. 8-3EHSu isolated from roots of Suaeda maritima.</title>
        <authorList>
            <person name="Duangmal K."/>
            <person name="Chantavorakit T."/>
        </authorList>
    </citation>
    <scope>NUCLEOTIDE SEQUENCE [LARGE SCALE GENOMIC DNA]</scope>
    <source>
        <strain evidence="7 8">8-3EHSu</strain>
    </source>
</reference>
<keyword evidence="2 5" id="KW-0812">Transmembrane</keyword>
<evidence type="ECO:0000256" key="3">
    <source>
        <dbReference type="ARBA" id="ARBA00022989"/>
    </source>
</evidence>
<feature type="transmembrane region" description="Helical" evidence="5">
    <location>
        <begin position="145"/>
        <end position="167"/>
    </location>
</feature>
<comment type="subcellular location">
    <subcellularLocation>
        <location evidence="1">Membrane</location>
        <topology evidence="1">Multi-pass membrane protein</topology>
    </subcellularLocation>
</comment>
<evidence type="ECO:0000259" key="6">
    <source>
        <dbReference type="Pfam" id="PF04138"/>
    </source>
</evidence>
<dbReference type="GO" id="GO:0000271">
    <property type="term" value="P:polysaccharide biosynthetic process"/>
    <property type="evidence" value="ECO:0007669"/>
    <property type="project" value="InterPro"/>
</dbReference>
<evidence type="ECO:0000256" key="4">
    <source>
        <dbReference type="ARBA" id="ARBA00023136"/>
    </source>
</evidence>
<dbReference type="InterPro" id="IPR007267">
    <property type="entry name" value="GtrA_DPMS_TM"/>
</dbReference>
<dbReference type="Pfam" id="PF04138">
    <property type="entry name" value="GtrA_DPMS_TM"/>
    <property type="match status" value="1"/>
</dbReference>
<feature type="transmembrane region" description="Helical" evidence="5">
    <location>
        <begin position="113"/>
        <end position="133"/>
    </location>
</feature>
<proteinExistence type="predicted"/>
<feature type="transmembrane region" description="Helical" evidence="5">
    <location>
        <begin position="82"/>
        <end position="107"/>
    </location>
</feature>
<dbReference type="OrthoDB" id="3259601at2"/>
<dbReference type="GO" id="GO:0016020">
    <property type="term" value="C:membrane"/>
    <property type="evidence" value="ECO:0007669"/>
    <property type="project" value="UniProtKB-SubCell"/>
</dbReference>
<comment type="caution">
    <text evidence="7">The sequence shown here is derived from an EMBL/GenBank/DDBJ whole genome shotgun (WGS) entry which is preliminary data.</text>
</comment>
<keyword evidence="8" id="KW-1185">Reference proteome</keyword>
<evidence type="ECO:0000313" key="8">
    <source>
        <dbReference type="Proteomes" id="UP000292003"/>
    </source>
</evidence>
<evidence type="ECO:0000256" key="2">
    <source>
        <dbReference type="ARBA" id="ARBA00022692"/>
    </source>
</evidence>
<keyword evidence="3 5" id="KW-1133">Transmembrane helix</keyword>
<feature type="domain" description="GtrA/DPMS transmembrane" evidence="6">
    <location>
        <begin position="85"/>
        <end position="198"/>
    </location>
</feature>
<sequence>MSRFPWRIPAPQASSQAARDTLVRTPPNHHLRDGFRTPAAARVGVVTGQTTTVPLTDRFAGLCELVASKLPFGLNRIVPPTFLGFAVINSFTFGVDLVLLTVFHGWWDWPSPVAVSLAYALAFGLAFVLNRAFNFRSHAPVGGQMVKYVIVVVINYLAFILGVGAGLTELGVQYHLARLAAGACEAVYMYAMMRWVVFREPSSGRASR</sequence>
<evidence type="ECO:0000256" key="1">
    <source>
        <dbReference type="ARBA" id="ARBA00004141"/>
    </source>
</evidence>
<evidence type="ECO:0000313" key="7">
    <source>
        <dbReference type="EMBL" id="RZQ59887.1"/>
    </source>
</evidence>
<dbReference type="EMBL" id="SFCC01000021">
    <property type="protein sequence ID" value="RZQ59887.1"/>
    <property type="molecule type" value="Genomic_DNA"/>
</dbReference>
<dbReference type="AlphaFoldDB" id="A0A4Q7IZI3"/>
<feature type="transmembrane region" description="Helical" evidence="5">
    <location>
        <begin position="179"/>
        <end position="198"/>
    </location>
</feature>
<keyword evidence="4 5" id="KW-0472">Membrane</keyword>
<dbReference type="Proteomes" id="UP000292003">
    <property type="component" value="Unassembled WGS sequence"/>
</dbReference>
<accession>A0A4Q7IZI3</accession>
<protein>
    <submittedName>
        <fullName evidence="7">GtrA family protein</fullName>
    </submittedName>
</protein>
<evidence type="ECO:0000256" key="5">
    <source>
        <dbReference type="SAM" id="Phobius"/>
    </source>
</evidence>